<dbReference type="Pfam" id="PF02801">
    <property type="entry name" value="Ketoacyl-synt_C"/>
    <property type="match status" value="1"/>
</dbReference>
<evidence type="ECO:0000256" key="2">
    <source>
        <dbReference type="ARBA" id="ARBA00022450"/>
    </source>
</evidence>
<dbReference type="Pfam" id="PF00109">
    <property type="entry name" value="ketoacyl-synt"/>
    <property type="match status" value="1"/>
</dbReference>
<dbReference type="Gene3D" id="1.10.1200.10">
    <property type="entry name" value="ACP-like"/>
    <property type="match status" value="3"/>
</dbReference>
<dbReference type="CDD" id="cd05930">
    <property type="entry name" value="A_NRPS"/>
    <property type="match status" value="1"/>
</dbReference>
<feature type="domain" description="Carrier" evidence="5">
    <location>
        <begin position="20"/>
        <end position="95"/>
    </location>
</feature>
<dbReference type="InterPro" id="IPR016039">
    <property type="entry name" value="Thiolase-like"/>
</dbReference>
<dbReference type="SUPFAM" id="SSF56801">
    <property type="entry name" value="Acetyl-CoA synthetase-like"/>
    <property type="match status" value="1"/>
</dbReference>
<dbReference type="InterPro" id="IPR000873">
    <property type="entry name" value="AMP-dep_synth/lig_dom"/>
</dbReference>
<dbReference type="SMART" id="SM00823">
    <property type="entry name" value="PKS_PP"/>
    <property type="match status" value="3"/>
</dbReference>
<dbReference type="Gene3D" id="3.30.300.30">
    <property type="match status" value="1"/>
</dbReference>
<dbReference type="InterPro" id="IPR025110">
    <property type="entry name" value="AMP-bd_C"/>
</dbReference>
<dbReference type="PROSITE" id="PS00455">
    <property type="entry name" value="AMP_BINDING"/>
    <property type="match status" value="1"/>
</dbReference>
<dbReference type="InterPro" id="IPR023213">
    <property type="entry name" value="CAT-like_dom_sf"/>
</dbReference>
<keyword evidence="4" id="KW-0808">Transferase</keyword>
<dbReference type="Gene3D" id="3.30.559.30">
    <property type="entry name" value="Nonribosomal peptide synthetase, condensation domain"/>
    <property type="match status" value="1"/>
</dbReference>
<dbReference type="Pfam" id="PF00501">
    <property type="entry name" value="AMP-binding"/>
    <property type="match status" value="1"/>
</dbReference>
<dbReference type="SUPFAM" id="SSF53474">
    <property type="entry name" value="alpha/beta-Hydrolases"/>
    <property type="match status" value="1"/>
</dbReference>
<dbReference type="NCBIfam" id="TIGR01733">
    <property type="entry name" value="AA-adenyl-dom"/>
    <property type="match status" value="1"/>
</dbReference>
<dbReference type="PROSITE" id="PS00012">
    <property type="entry name" value="PHOSPHOPANTETHEINE"/>
    <property type="match status" value="1"/>
</dbReference>
<dbReference type="PROSITE" id="PS52004">
    <property type="entry name" value="KS3_2"/>
    <property type="match status" value="1"/>
</dbReference>
<dbReference type="Pfam" id="PF13193">
    <property type="entry name" value="AMP-binding_C"/>
    <property type="match status" value="1"/>
</dbReference>
<dbReference type="SMART" id="SM01294">
    <property type="entry name" value="PKS_PP_betabranch"/>
    <property type="match status" value="1"/>
</dbReference>
<comment type="cofactor">
    <cofactor evidence="1">
        <name>pantetheine 4'-phosphate</name>
        <dbReference type="ChEBI" id="CHEBI:47942"/>
    </cofactor>
</comment>
<evidence type="ECO:0000259" key="5">
    <source>
        <dbReference type="PROSITE" id="PS50075"/>
    </source>
</evidence>
<dbReference type="InterPro" id="IPR036736">
    <property type="entry name" value="ACP-like_sf"/>
</dbReference>
<dbReference type="Pfam" id="PF00975">
    <property type="entry name" value="Thioesterase"/>
    <property type="match status" value="1"/>
</dbReference>
<dbReference type="InterPro" id="IPR009081">
    <property type="entry name" value="PP-bd_ACP"/>
</dbReference>
<dbReference type="InterPro" id="IPR001242">
    <property type="entry name" value="Condensation_dom"/>
</dbReference>
<dbReference type="Gene3D" id="3.40.50.980">
    <property type="match status" value="2"/>
</dbReference>
<dbReference type="Pfam" id="PF00550">
    <property type="entry name" value="PP-binding"/>
    <property type="match status" value="3"/>
</dbReference>
<dbReference type="EMBL" id="RYFG02000119">
    <property type="protein sequence ID" value="TRW90218.1"/>
    <property type="molecule type" value="Genomic_DNA"/>
</dbReference>
<dbReference type="Pfam" id="PF00668">
    <property type="entry name" value="Condensation"/>
    <property type="match status" value="1"/>
</dbReference>
<evidence type="ECO:0000313" key="7">
    <source>
        <dbReference type="EMBL" id="TRW90218.1"/>
    </source>
</evidence>
<dbReference type="InterPro" id="IPR014031">
    <property type="entry name" value="Ketoacyl_synth_C"/>
</dbReference>
<organism evidence="7 8">
    <name type="scientific">Candidatus Methylobacter oryzae</name>
    <dbReference type="NCBI Taxonomy" id="2497749"/>
    <lineage>
        <taxon>Bacteria</taxon>
        <taxon>Pseudomonadati</taxon>
        <taxon>Pseudomonadota</taxon>
        <taxon>Gammaproteobacteria</taxon>
        <taxon>Methylococcales</taxon>
        <taxon>Methylococcaceae</taxon>
        <taxon>Methylobacter</taxon>
    </lineage>
</organism>
<feature type="domain" description="Carrier" evidence="5">
    <location>
        <begin position="525"/>
        <end position="602"/>
    </location>
</feature>
<dbReference type="InterPro" id="IPR006162">
    <property type="entry name" value="Ppantetheine_attach_site"/>
</dbReference>
<proteinExistence type="predicted"/>
<dbReference type="InterPro" id="IPR001031">
    <property type="entry name" value="Thioesterase"/>
</dbReference>
<dbReference type="Gene3D" id="2.30.38.10">
    <property type="entry name" value="Luciferase, Domain 3"/>
    <property type="match status" value="1"/>
</dbReference>
<name>A0ABY3C5C5_9GAMM</name>
<dbReference type="Gene3D" id="3.40.47.10">
    <property type="match status" value="1"/>
</dbReference>
<keyword evidence="2" id="KW-0596">Phosphopantetheine</keyword>
<reference evidence="7 8" key="1">
    <citation type="journal article" date="2019" name="Antonie Van Leeuwenhoek">
        <title>Description of 'Ca. Methylobacter oryzae' KRF1, a novel species from the environmentally important Methylobacter clade 2.</title>
        <authorList>
            <person name="Khatri K."/>
            <person name="Mohite J.A."/>
            <person name="Pandit P.S."/>
            <person name="Bahulikar R."/>
            <person name="Rahalkar M.C."/>
        </authorList>
    </citation>
    <scope>NUCLEOTIDE SEQUENCE [LARGE SCALE GENOMIC DNA]</scope>
    <source>
        <strain evidence="7 8">KRF1</strain>
    </source>
</reference>
<keyword evidence="3" id="KW-0597">Phosphoprotein</keyword>
<evidence type="ECO:0000259" key="6">
    <source>
        <dbReference type="PROSITE" id="PS52004"/>
    </source>
</evidence>
<keyword evidence="8" id="KW-1185">Reference proteome</keyword>
<evidence type="ECO:0000313" key="8">
    <source>
        <dbReference type="Proteomes" id="UP000733744"/>
    </source>
</evidence>
<dbReference type="SMART" id="SM00825">
    <property type="entry name" value="PKS_KS"/>
    <property type="match status" value="1"/>
</dbReference>
<evidence type="ECO:0000256" key="3">
    <source>
        <dbReference type="ARBA" id="ARBA00022553"/>
    </source>
</evidence>
<dbReference type="InterPro" id="IPR010071">
    <property type="entry name" value="AA_adenyl_dom"/>
</dbReference>
<dbReference type="InterPro" id="IPR029058">
    <property type="entry name" value="AB_hydrolase_fold"/>
</dbReference>
<sequence>MHSSSIITTLQQAQADQRKPILNRYIRELLADFLGMDGPEDIAPTQSFIELGTDSLQAVEFKTKLESSLGCSLRTTLLFDRPSLDLLVDYLIDDILPLEQMQAKQAVAGTRQRLPSGAQPIAIIGLAGCFPGADSAELLWRKAMSGECLQSGHEIPELAFGYGRIDDGIDASIAERQLQLLARLIGQVQDDYRISRQMPMTGVFIAAQSFADCSNCQPYRVPIANQLSFQLDLKGPSEVINTFCTSVHVALHHAVQSIRSGECEQAIVGAVNLIDADEFASLARQGFYDALLTRGNLTRSFSEDADGFVRSEGAGVAMLKSLERALADGNRILAIVKSSAIHHGGRGYSLEAPNVQGLKQAIIASISQAGIGTDTIDYVEAHGIGNTLADALELTTISDVYRLLSANPDKNWFVGSVKPSIGHPEVASGMASLIKAVKALEHRAIPGIAGLGEINRELPADHALILQNQSTDWQHSAGPRRVALNSYAIGGVNAHIVLEEYCGQTLDDAATVVSQRSSEATQTAGLSGAVEAALADLVADVFGIDLTEIDRTLSPVHYGFDSIQVVQFIKRLNERLGLSIKVAQAMGANNFGEFFDLLARQTPGSNRTAPQTPAIVPAGPQPLSETQKGLWYIQQTFPESTAFNVPLIFRLKAPADPDCLCEALLAVLEERPLLRCRFKAELSGLSAQTKLMPSGYKSFQENIVQTVGTAAGNLAIEHLCLSCDQPLSAFLRQLLHRSFNLETDPPLRLYTVECPDDQRYYAFFVIHHIVIDGFSGMLFANEFWGKYHALAAGKTVNKQTPDTAFFDFIAWERAYLDSPRAEADLAWWKERLDGVSASIALPYDTLPQPGLAEQGMGCETLTLDRATLAALKYLGATLNQNLSALLLGVFNLLIHRLSAADDIAVNMPAAGRPLLRHENTLGCYINLMIIRTQIREDDSFLQLVKQIGSNLAESLDHSHYPFARLMPELGLTLLNQSDVPFSVSFTYQNIFDSILESEQQLGSVELCYDVYQQTMDSYMLEVYDFRDKVELHLKYQRNLFEADTVRRHLGYLETLIAAISEDPGRRIADYDCLPDQELSLLLEDFNDTAAEFAGQSSFYELFEAGAAQFPDNTAVIFAGQALSYAELAERSRQLAVYLQAGGIGADKLIAVCMDRSADMIVAVLGVLGSGAAYLPIDPHNGEDRIRYMLNDGNVGMLLTQAHLQPALEVYGCRTLAVDRPVPASDTELRREAGPQHPAYVIYTSGSTGKPKGVVISQRSLLNLCHAMTEQYGITERDRILQFASLSFDMSVEEIFPYLLAGAGVVIRRDDDIEVDNFYRLVVDNGVSILNLPPQFYSVIAALEPERQQRLFSQLRLISFGGEALPDATLQAVQNRGVRIFNAYGPTECTVNAAIAELGGGRRLSIGKPVANTRLYVLGKHLELQPIGVAGELHIGGEGLALGYLNNPELTAEKFIDNPYAPGKLYKTGDLARWLPDGTIAYLGRTDDQVKIRGFRVELGEIENALAALPGVTSAAVVVAGERLVAYYASDAAGVDAEALREPLRRCLPDYMVPAAFVCLQALPLTANGKIDRKQLQRMKPEFDAGEHYAAPQTPVERQLARIWEDVLALDRVGLNDNFFELGGHSLLSIQLVHEINRQLPSSRIGITDIIQCPTVRELAGRIGDVGDKPGASPYVANLRDSIPTFIVPGMPGLSDGYHQLAALIGGCGPVYGLQMQGYNGSVAAASVEDMAAHNIALIRGIKARGAIKLYAHSYGGTVAYEMLKQLQHSEISVDALVLIDCGVANWPKQLDKPAVVGFCRMIFDNAGSEFSGQAAAIEAILDGNPYPAWKSGLAKLLHAAMGIAPGYFLDLWNVVETSLAVDYRYPHGKLPCRPTLVIAEESRSWLKPDCWDDYYDGVNVVHAGGGHFSIVAEPYCSAWIKEIGLR</sequence>
<dbReference type="InterPro" id="IPR045851">
    <property type="entry name" value="AMP-bd_C_sf"/>
</dbReference>
<evidence type="ECO:0000256" key="1">
    <source>
        <dbReference type="ARBA" id="ARBA00001957"/>
    </source>
</evidence>
<dbReference type="RefSeq" id="WP_206667319.1">
    <property type="nucleotide sequence ID" value="NZ_RYFG02000119.1"/>
</dbReference>
<accession>A0ABY3C5C5</accession>
<dbReference type="Proteomes" id="UP000733744">
    <property type="component" value="Unassembled WGS sequence"/>
</dbReference>
<dbReference type="InterPro" id="IPR020845">
    <property type="entry name" value="AMP-binding_CS"/>
</dbReference>
<dbReference type="SUPFAM" id="SSF47336">
    <property type="entry name" value="ACP-like"/>
    <property type="match status" value="3"/>
</dbReference>
<dbReference type="SUPFAM" id="SSF52777">
    <property type="entry name" value="CoA-dependent acyltransferases"/>
    <property type="match status" value="2"/>
</dbReference>
<feature type="domain" description="Ketosynthase family 3 (KS3)" evidence="6">
    <location>
        <begin position="118"/>
        <end position="500"/>
    </location>
</feature>
<dbReference type="PANTHER" id="PTHR45527">
    <property type="entry name" value="NONRIBOSOMAL PEPTIDE SYNTHETASE"/>
    <property type="match status" value="1"/>
</dbReference>
<dbReference type="PROSITE" id="PS50075">
    <property type="entry name" value="CARRIER"/>
    <property type="match status" value="3"/>
</dbReference>
<dbReference type="Gene3D" id="3.40.50.1820">
    <property type="entry name" value="alpha/beta hydrolase"/>
    <property type="match status" value="1"/>
</dbReference>
<dbReference type="InterPro" id="IPR020841">
    <property type="entry name" value="PKS_Beta-ketoAc_synthase_dom"/>
</dbReference>
<dbReference type="CDD" id="cd00833">
    <property type="entry name" value="PKS"/>
    <property type="match status" value="1"/>
</dbReference>
<dbReference type="Gene3D" id="3.30.559.10">
    <property type="entry name" value="Chloramphenicol acetyltransferase-like domain"/>
    <property type="match status" value="1"/>
</dbReference>
<evidence type="ECO:0000256" key="4">
    <source>
        <dbReference type="ARBA" id="ARBA00022679"/>
    </source>
</evidence>
<dbReference type="InterPro" id="IPR014030">
    <property type="entry name" value="Ketoacyl_synth_N"/>
</dbReference>
<dbReference type="SUPFAM" id="SSF53901">
    <property type="entry name" value="Thiolase-like"/>
    <property type="match status" value="2"/>
</dbReference>
<dbReference type="InterPro" id="IPR020806">
    <property type="entry name" value="PKS_PP-bd"/>
</dbReference>
<feature type="domain" description="Carrier" evidence="5">
    <location>
        <begin position="1590"/>
        <end position="1666"/>
    </location>
</feature>
<gene>
    <name evidence="7" type="ORF">EKO24_019450</name>
</gene>
<comment type="caution">
    <text evidence="7">The sequence shown here is derived from an EMBL/GenBank/DDBJ whole genome shotgun (WGS) entry which is preliminary data.</text>
</comment>
<dbReference type="PANTHER" id="PTHR45527:SF1">
    <property type="entry name" value="FATTY ACID SYNTHASE"/>
    <property type="match status" value="1"/>
</dbReference>
<protein>
    <submittedName>
        <fullName evidence="7">Amino acid adenylation domain-containing protein</fullName>
    </submittedName>
</protein>